<accession>A0ABR2VEJ0</accession>
<gene>
    <name evidence="1" type="ORF">SUNI508_13128</name>
</gene>
<proteinExistence type="predicted"/>
<name>A0ABR2VEJ0_9PEZI</name>
<comment type="caution">
    <text evidence="1">The sequence shown here is derived from an EMBL/GenBank/DDBJ whole genome shotgun (WGS) entry which is preliminary data.</text>
</comment>
<evidence type="ECO:0000313" key="1">
    <source>
        <dbReference type="EMBL" id="KAK9425327.1"/>
    </source>
</evidence>
<dbReference type="Proteomes" id="UP001408356">
    <property type="component" value="Unassembled WGS sequence"/>
</dbReference>
<reference evidence="1 2" key="1">
    <citation type="journal article" date="2024" name="J. Plant Pathol.">
        <title>Sequence and assembly of the genome of Seiridium unicorne, isolate CBS 538.82, causal agent of cypress canker disease.</title>
        <authorList>
            <person name="Scali E."/>
            <person name="Rocca G.D."/>
            <person name="Danti R."/>
            <person name="Garbelotto M."/>
            <person name="Barberini S."/>
            <person name="Baroncelli R."/>
            <person name="Emiliani G."/>
        </authorList>
    </citation>
    <scope>NUCLEOTIDE SEQUENCE [LARGE SCALE GENOMIC DNA]</scope>
    <source>
        <strain evidence="1 2">BM-138-508</strain>
    </source>
</reference>
<dbReference type="Gene3D" id="3.40.50.880">
    <property type="match status" value="1"/>
</dbReference>
<dbReference type="EMBL" id="JARVKF010000020">
    <property type="protein sequence ID" value="KAK9425327.1"/>
    <property type="molecule type" value="Genomic_DNA"/>
</dbReference>
<dbReference type="SUPFAM" id="SSF52317">
    <property type="entry name" value="Class I glutamine amidotransferase-like"/>
    <property type="match status" value="1"/>
</dbReference>
<sequence>MPITVYGLLSLCGRRYPFCLVGSATKNGPKSYRLSLHSCYGGAFFSGFLDYRIGKSIISSKTETGFTTKGEEEEGVLDTIKSWQRPTIEATAVTAGAVCKFEYLSGFEVITERMICIAPLGPHDAFTHTGGNLATGANPASPHVAAKEGIKAFEYS</sequence>
<dbReference type="InterPro" id="IPR029062">
    <property type="entry name" value="Class_I_gatase-like"/>
</dbReference>
<keyword evidence="2" id="KW-1185">Reference proteome</keyword>
<evidence type="ECO:0000313" key="2">
    <source>
        <dbReference type="Proteomes" id="UP001408356"/>
    </source>
</evidence>
<organism evidence="1 2">
    <name type="scientific">Seiridium unicorne</name>
    <dbReference type="NCBI Taxonomy" id="138068"/>
    <lineage>
        <taxon>Eukaryota</taxon>
        <taxon>Fungi</taxon>
        <taxon>Dikarya</taxon>
        <taxon>Ascomycota</taxon>
        <taxon>Pezizomycotina</taxon>
        <taxon>Sordariomycetes</taxon>
        <taxon>Xylariomycetidae</taxon>
        <taxon>Amphisphaeriales</taxon>
        <taxon>Sporocadaceae</taxon>
        <taxon>Seiridium</taxon>
    </lineage>
</organism>
<protein>
    <submittedName>
        <fullName evidence="1">Class I glutamine amidotransferase-like protein</fullName>
    </submittedName>
</protein>